<name>A0AAN9MGF8_CANGL</name>
<keyword evidence="3" id="KW-1185">Reference proteome</keyword>
<dbReference type="EMBL" id="JAYMYQ010000002">
    <property type="protein sequence ID" value="KAK7350933.1"/>
    <property type="molecule type" value="Genomic_DNA"/>
</dbReference>
<evidence type="ECO:0000313" key="2">
    <source>
        <dbReference type="EMBL" id="KAK7350933.1"/>
    </source>
</evidence>
<accession>A0AAN9MGF8</accession>
<dbReference type="InterPro" id="IPR053234">
    <property type="entry name" value="RPM1_Interactor"/>
</dbReference>
<gene>
    <name evidence="2" type="ORF">VNO77_10001</name>
</gene>
<feature type="compositionally biased region" description="Basic and acidic residues" evidence="1">
    <location>
        <begin position="16"/>
        <end position="33"/>
    </location>
</feature>
<reference evidence="2 3" key="1">
    <citation type="submission" date="2024-01" db="EMBL/GenBank/DDBJ databases">
        <title>The genomes of 5 underutilized Papilionoideae crops provide insights into root nodulation and disease resistanc.</title>
        <authorList>
            <person name="Jiang F."/>
        </authorList>
    </citation>
    <scope>NUCLEOTIDE SEQUENCE [LARGE SCALE GENOMIC DNA]</scope>
    <source>
        <strain evidence="2">LVBAO_FW01</strain>
        <tissue evidence="2">Leaves</tissue>
    </source>
</reference>
<protein>
    <submittedName>
        <fullName evidence="2">Uncharacterized protein</fullName>
    </submittedName>
</protein>
<feature type="region of interest" description="Disordered" evidence="1">
    <location>
        <begin position="1"/>
        <end position="33"/>
    </location>
</feature>
<dbReference type="Proteomes" id="UP001367508">
    <property type="component" value="Unassembled WGS sequence"/>
</dbReference>
<dbReference type="PANTHER" id="PTHR33443:SF30">
    <property type="entry name" value="SARCOSINE DEHYDROGENASE-2C PROTEIN"/>
    <property type="match status" value="1"/>
</dbReference>
<dbReference type="AlphaFoldDB" id="A0AAN9MGF8"/>
<sequence>MVNWKRKEAIRKKKKKEMEGMKEDEKGLVLSSPKEESPIRAMLCLKRKEDMKHFEETEDCFILEFDPSDSLNLSNLSLYDKSNHDAADVSIIAEKGPVACRDYPHARHLCLEFPFTSTPHESYCEMCYCYVCDSAAPCEYWTQTTFPHCDADSGDYWKNQRNTKILVH</sequence>
<proteinExistence type="predicted"/>
<evidence type="ECO:0000256" key="1">
    <source>
        <dbReference type="SAM" id="MobiDB-lite"/>
    </source>
</evidence>
<evidence type="ECO:0000313" key="3">
    <source>
        <dbReference type="Proteomes" id="UP001367508"/>
    </source>
</evidence>
<comment type="caution">
    <text evidence="2">The sequence shown here is derived from an EMBL/GenBank/DDBJ whole genome shotgun (WGS) entry which is preliminary data.</text>
</comment>
<organism evidence="2 3">
    <name type="scientific">Canavalia gladiata</name>
    <name type="common">Sword bean</name>
    <name type="synonym">Dolichos gladiatus</name>
    <dbReference type="NCBI Taxonomy" id="3824"/>
    <lineage>
        <taxon>Eukaryota</taxon>
        <taxon>Viridiplantae</taxon>
        <taxon>Streptophyta</taxon>
        <taxon>Embryophyta</taxon>
        <taxon>Tracheophyta</taxon>
        <taxon>Spermatophyta</taxon>
        <taxon>Magnoliopsida</taxon>
        <taxon>eudicotyledons</taxon>
        <taxon>Gunneridae</taxon>
        <taxon>Pentapetalae</taxon>
        <taxon>rosids</taxon>
        <taxon>fabids</taxon>
        <taxon>Fabales</taxon>
        <taxon>Fabaceae</taxon>
        <taxon>Papilionoideae</taxon>
        <taxon>50 kb inversion clade</taxon>
        <taxon>NPAAA clade</taxon>
        <taxon>indigoferoid/millettioid clade</taxon>
        <taxon>Phaseoleae</taxon>
        <taxon>Canavalia</taxon>
    </lineage>
</organism>
<dbReference type="PANTHER" id="PTHR33443">
    <property type="entry name" value="ZGC:112980"/>
    <property type="match status" value="1"/>
</dbReference>